<gene>
    <name evidence="2" type="ORF">QSP1433_LOCUS16737</name>
</gene>
<reference evidence="2" key="1">
    <citation type="submission" date="2021-01" db="EMBL/GenBank/DDBJ databases">
        <authorList>
            <person name="Corre E."/>
            <person name="Pelletier E."/>
            <person name="Niang G."/>
            <person name="Scheremetjew M."/>
            <person name="Finn R."/>
            <person name="Kale V."/>
            <person name="Holt S."/>
            <person name="Cochrane G."/>
            <person name="Meng A."/>
            <person name="Brown T."/>
            <person name="Cohen L."/>
        </authorList>
    </citation>
    <scope>NUCLEOTIDE SEQUENCE</scope>
    <source>
        <strain evidence="2">NY070348D</strain>
    </source>
</reference>
<comment type="similarity">
    <text evidence="1">Belongs to the calycin superfamily. Fatty-acid binding protein (FABP) family.</text>
</comment>
<proteinExistence type="inferred from homology"/>
<dbReference type="GO" id="GO:0008289">
    <property type="term" value="F:lipid binding"/>
    <property type="evidence" value="ECO:0007669"/>
    <property type="project" value="InterPro"/>
</dbReference>
<dbReference type="EMBL" id="HBHK01026605">
    <property type="protein sequence ID" value="CAD9706407.1"/>
    <property type="molecule type" value="Transcribed_RNA"/>
</dbReference>
<sequence>MAAIVTKQDFTGEWLVTSQQGMDDLLKSLGVGMIKRKAASGMGFGLNKAKSIITQNGDEFVIDTKGQKEFSNKFVAGTGKDIPLQTAEGEVTGSAEWNGNGSLIVKTKMMKNDVVITRTLLEDGTLEMKIEHGKAVAIRIFTKQ</sequence>
<dbReference type="InterPro" id="IPR012674">
    <property type="entry name" value="Calycin"/>
</dbReference>
<dbReference type="AlphaFoldDB" id="A0A7S2WT75"/>
<organism evidence="2">
    <name type="scientific">Mucochytrium quahogii</name>
    <dbReference type="NCBI Taxonomy" id="96639"/>
    <lineage>
        <taxon>Eukaryota</taxon>
        <taxon>Sar</taxon>
        <taxon>Stramenopiles</taxon>
        <taxon>Bigyra</taxon>
        <taxon>Labyrinthulomycetes</taxon>
        <taxon>Thraustochytrida</taxon>
        <taxon>Thraustochytriidae</taxon>
        <taxon>Mucochytrium</taxon>
    </lineage>
</organism>
<evidence type="ECO:0000313" key="2">
    <source>
        <dbReference type="EMBL" id="CAD9706407.1"/>
    </source>
</evidence>
<name>A0A7S2WT75_9STRA</name>
<dbReference type="InterPro" id="IPR000463">
    <property type="entry name" value="Fatty_acid-bd"/>
</dbReference>
<dbReference type="PANTHER" id="PTHR11955">
    <property type="entry name" value="FATTY ACID BINDING PROTEIN"/>
    <property type="match status" value="1"/>
</dbReference>
<protein>
    <submittedName>
        <fullName evidence="2">Uncharacterized protein</fullName>
    </submittedName>
</protein>
<dbReference type="CDD" id="cd00742">
    <property type="entry name" value="FABP"/>
    <property type="match status" value="1"/>
</dbReference>
<dbReference type="SUPFAM" id="SSF50814">
    <property type="entry name" value="Lipocalins"/>
    <property type="match status" value="1"/>
</dbReference>
<accession>A0A7S2WT75</accession>
<evidence type="ECO:0000256" key="1">
    <source>
        <dbReference type="ARBA" id="ARBA00008390"/>
    </source>
</evidence>
<dbReference type="PRINTS" id="PR00178">
    <property type="entry name" value="FATTYACIDBP"/>
</dbReference>
<dbReference type="Gene3D" id="2.40.128.20">
    <property type="match status" value="1"/>
</dbReference>
<dbReference type="InterPro" id="IPR031259">
    <property type="entry name" value="ILBP"/>
</dbReference>